<gene>
    <name evidence="1" type="ORF">CJU94_37705</name>
</gene>
<evidence type="ECO:0000313" key="1">
    <source>
        <dbReference type="EMBL" id="ASW03907.1"/>
    </source>
</evidence>
<proteinExistence type="predicted"/>
<name>A0A248VY59_9BURK</name>
<keyword evidence="1" id="KW-0614">Plasmid</keyword>
<sequence>MTLRFQVFTQRDAAKPKFSAPWYWVASMYSTFFCGHGDYCRIMDTKRGETMMEWGRATGTKTRYDR</sequence>
<keyword evidence="2" id="KW-1185">Reference proteome</keyword>
<dbReference type="AlphaFoldDB" id="A0A248VY59"/>
<organism evidence="1 2">
    <name type="scientific">Paraburkholderia aromaticivorans</name>
    <dbReference type="NCBI Taxonomy" id="2026199"/>
    <lineage>
        <taxon>Bacteria</taxon>
        <taxon>Pseudomonadati</taxon>
        <taxon>Pseudomonadota</taxon>
        <taxon>Betaproteobacteria</taxon>
        <taxon>Burkholderiales</taxon>
        <taxon>Burkholderiaceae</taxon>
        <taxon>Paraburkholderia</taxon>
    </lineage>
</organism>
<evidence type="ECO:0000313" key="2">
    <source>
        <dbReference type="Proteomes" id="UP000215158"/>
    </source>
</evidence>
<reference evidence="1 2" key="1">
    <citation type="submission" date="2017-08" db="EMBL/GenBank/DDBJ databases">
        <title>Identification and genetic characteristics of simultaneous BTEX- and naphthalene-degrading Paraburkholderia sp. BN5 isolated from petroleum-contaminated soil.</title>
        <authorList>
            <person name="Lee Y."/>
            <person name="Jeon C.O."/>
        </authorList>
    </citation>
    <scope>NUCLEOTIDE SEQUENCE [LARGE SCALE GENOMIC DNA]</scope>
    <source>
        <strain evidence="1 2">BN5</strain>
        <plasmid evidence="1 2">pBN2</plasmid>
    </source>
</reference>
<dbReference type="EMBL" id="CP022992">
    <property type="protein sequence ID" value="ASW03907.1"/>
    <property type="molecule type" value="Genomic_DNA"/>
</dbReference>
<dbReference type="RefSeq" id="WP_095423669.1">
    <property type="nucleotide sequence ID" value="NZ_CP022992.1"/>
</dbReference>
<dbReference type="KEGG" id="parb:CJU94_37705"/>
<dbReference type="OrthoDB" id="6458603at2"/>
<accession>A0A248VY59</accession>
<protein>
    <submittedName>
        <fullName evidence="1">Uncharacterized protein</fullName>
    </submittedName>
</protein>
<geneLocation type="plasmid" evidence="1 2">
    <name>pBN2</name>
</geneLocation>
<dbReference type="Proteomes" id="UP000215158">
    <property type="component" value="Plasmid pBN2"/>
</dbReference>